<dbReference type="Gene3D" id="3.90.640.10">
    <property type="entry name" value="Actin, Chain A, domain 4"/>
    <property type="match status" value="1"/>
</dbReference>
<dbReference type="OMA" id="ITSLCYK"/>
<accession>A0A131ZST7</accession>
<comment type="similarity">
    <text evidence="4">Belongs to the actin family.</text>
</comment>
<evidence type="ECO:0000256" key="4">
    <source>
        <dbReference type="RuleBase" id="RU000487"/>
    </source>
</evidence>
<dbReference type="PROSITE" id="PS00432">
    <property type="entry name" value="ACTINS_2"/>
    <property type="match status" value="1"/>
</dbReference>
<dbReference type="VEuPathDB" id="VectorBase:SSCA001581"/>
<dbReference type="Gene3D" id="2.30.36.70">
    <property type="entry name" value="Actin, Chain A, domain 2"/>
    <property type="match status" value="1"/>
</dbReference>
<keyword evidence="8" id="KW-1185">Reference proteome</keyword>
<dbReference type="FunFam" id="3.30.420.40:FF:000058">
    <property type="entry name" value="Putative actin-related protein 5"/>
    <property type="match status" value="1"/>
</dbReference>
<dbReference type="SMART" id="SM00268">
    <property type="entry name" value="ACTIN"/>
    <property type="match status" value="1"/>
</dbReference>
<dbReference type="PANTHER" id="PTHR11937">
    <property type="entry name" value="ACTIN"/>
    <property type="match status" value="1"/>
</dbReference>
<dbReference type="InterPro" id="IPR043129">
    <property type="entry name" value="ATPase_NBD"/>
</dbReference>
<dbReference type="EnsemblMetazoa" id="SSS_2487s_mrna">
    <property type="protein sequence ID" value="KAF7490188.1"/>
    <property type="gene ID" value="SSS_2487"/>
</dbReference>
<dbReference type="SUPFAM" id="SSF53067">
    <property type="entry name" value="Actin-like ATPase domain"/>
    <property type="match status" value="2"/>
</dbReference>
<name>A0A131ZST7_SARSC</name>
<reference evidence="7" key="4">
    <citation type="submission" date="2022-06" db="UniProtKB">
        <authorList>
            <consortium name="EnsemblMetazoa"/>
        </authorList>
    </citation>
    <scope>IDENTIFICATION</scope>
</reference>
<proteinExistence type="inferred from homology"/>
<evidence type="ECO:0000313" key="7">
    <source>
        <dbReference type="EnsemblMetazoa" id="KAF7490188.1"/>
    </source>
</evidence>
<reference evidence="5" key="3">
    <citation type="submission" date="2020-01" db="EMBL/GenBank/DDBJ databases">
        <authorList>
            <person name="Korhonen P.K.K."/>
            <person name="Guangxu M.G."/>
            <person name="Wang T.W."/>
            <person name="Stroehlein A.J.S."/>
            <person name="Young N.D."/>
            <person name="Ang C.-S.A."/>
            <person name="Fernando D.W.F."/>
            <person name="Lu H.L."/>
            <person name="Taylor S.T."/>
            <person name="Ehtesham M.E.M."/>
            <person name="Najaraj S.H.N."/>
            <person name="Harsha G.H.G."/>
            <person name="Madugundu A.M."/>
            <person name="Renuse S.R."/>
            <person name="Holt D.H."/>
            <person name="Pandey A.P."/>
            <person name="Papenfuss A.P."/>
            <person name="Gasser R.B.G."/>
            <person name="Fischer K.F."/>
        </authorList>
    </citation>
    <scope>NUCLEOTIDE SEQUENCE</scope>
    <source>
        <strain evidence="5">SSS_KF_BRIS2020</strain>
    </source>
</reference>
<keyword evidence="3" id="KW-0206">Cytoskeleton</keyword>
<dbReference type="EMBL" id="JXLN01000116">
    <property type="protein sequence ID" value="KPL96891.1"/>
    <property type="molecule type" value="Genomic_DNA"/>
</dbReference>
<reference evidence="8" key="2">
    <citation type="journal article" date="2020" name="PLoS Negl. Trop. Dis.">
        <title>High-quality nuclear genome for Sarcoptes scabiei-A critical resource for a neglected parasite.</title>
        <authorList>
            <person name="Korhonen P.K."/>
            <person name="Gasser R.B."/>
            <person name="Ma G."/>
            <person name="Wang T."/>
            <person name="Stroehlein A.J."/>
            <person name="Young N.D."/>
            <person name="Ang C.S."/>
            <person name="Fernando D.D."/>
            <person name="Lu H.C."/>
            <person name="Taylor S."/>
            <person name="Reynolds S.L."/>
            <person name="Mofiz E."/>
            <person name="Najaraj S.H."/>
            <person name="Gowda H."/>
            <person name="Madugundu A."/>
            <person name="Renuse S."/>
            <person name="Holt D."/>
            <person name="Pandey A."/>
            <person name="Papenfuss A.T."/>
            <person name="Fischer K."/>
        </authorList>
    </citation>
    <scope>NUCLEOTIDE SEQUENCE [LARGE SCALE GENOMIC DNA]</scope>
</reference>
<dbReference type="OrthoDB" id="5132116at2759"/>
<dbReference type="InterPro" id="IPR004001">
    <property type="entry name" value="Actin_CS"/>
</dbReference>
<comment type="subcellular location">
    <subcellularLocation>
        <location evidence="1">Cytoplasm</location>
    </subcellularLocation>
</comment>
<dbReference type="EMBL" id="WVUK01000062">
    <property type="protein sequence ID" value="KAF7490188.1"/>
    <property type="molecule type" value="Genomic_DNA"/>
</dbReference>
<keyword evidence="2" id="KW-0963">Cytoplasm</keyword>
<evidence type="ECO:0000313" key="6">
    <source>
        <dbReference type="EMBL" id="KPL96891.1"/>
    </source>
</evidence>
<evidence type="ECO:0000256" key="3">
    <source>
        <dbReference type="ARBA" id="ARBA00023212"/>
    </source>
</evidence>
<dbReference type="PRINTS" id="PR00190">
    <property type="entry name" value="ACTIN"/>
</dbReference>
<dbReference type="Pfam" id="PF00022">
    <property type="entry name" value="Actin"/>
    <property type="match status" value="1"/>
</dbReference>
<sequence>MSNIYGGDEVGAIVFDIGSYSTKVGYAGEDAPKSEIPSIITIHDVPSKLATDLDRAESGVTSKERRYYLDTTQVHYPRSEQEIKTFLRDGMIDDWDLFEKMLDYIYLKHIMSESSQHPVMFSEVSWTTKKCREKLTEIMFEKYNIPAFYLAKNATLVAFSTGRPTGIVFDSGAQHTAAVPVFEGYVLEKAIKRNHIAGEFITSLCYKHLNEKKIEVNPHYMIKSKEPVEPNQPSKWTKRTLPEGLSKSWQNYMLLSEIRDYKASVLRVYDSEYNRDDADKYYDPINYHFPDGYNLNVSLDDQFLIPEMFFNSSFRISDYRKETSDVPSQTNPLSLSSSLYSYLTPPKDWSTYPDLLMSSVNDCDIDIRPLLLSSIILAGGNTLLEGFTDRMTNEILSLAPKNYRVKLVSNNSTIERKYASWIGGSILASLGSFQQLWISKLEYEESGKSCVSKEVR</sequence>
<dbReference type="Proteomes" id="UP000070412">
    <property type="component" value="Unassembled WGS sequence"/>
</dbReference>
<dbReference type="InterPro" id="IPR004000">
    <property type="entry name" value="Actin"/>
</dbReference>
<dbReference type="Proteomes" id="UP000616769">
    <property type="component" value="Unassembled WGS sequence"/>
</dbReference>
<organism evidence="6 9">
    <name type="scientific">Sarcoptes scabiei</name>
    <name type="common">Itch mite</name>
    <name type="synonym">Acarus scabiei</name>
    <dbReference type="NCBI Taxonomy" id="52283"/>
    <lineage>
        <taxon>Eukaryota</taxon>
        <taxon>Metazoa</taxon>
        <taxon>Ecdysozoa</taxon>
        <taxon>Arthropoda</taxon>
        <taxon>Chelicerata</taxon>
        <taxon>Arachnida</taxon>
        <taxon>Acari</taxon>
        <taxon>Acariformes</taxon>
        <taxon>Sarcoptiformes</taxon>
        <taxon>Astigmata</taxon>
        <taxon>Psoroptidia</taxon>
        <taxon>Sarcoptoidea</taxon>
        <taxon>Sarcoptidae</taxon>
        <taxon>Sarcoptinae</taxon>
        <taxon>Sarcoptes</taxon>
    </lineage>
</organism>
<reference evidence="6 9" key="1">
    <citation type="journal article" date="2015" name="Parasit. Vectors">
        <title>Draft genome of the scabies mite.</title>
        <authorList>
            <person name="Rider S.D.Jr."/>
            <person name="Morgan M.S."/>
            <person name="Arlian L.G."/>
        </authorList>
    </citation>
    <scope>NUCLEOTIDE SEQUENCE [LARGE SCALE GENOMIC DNA]</scope>
    <source>
        <strain evidence="6">Arlian Lab</strain>
    </source>
</reference>
<dbReference type="Gene3D" id="3.30.420.40">
    <property type="match status" value="2"/>
</dbReference>
<dbReference type="GO" id="GO:0005737">
    <property type="term" value="C:cytoplasm"/>
    <property type="evidence" value="ECO:0007669"/>
    <property type="project" value="UniProtKB-SubCell"/>
</dbReference>
<dbReference type="AlphaFoldDB" id="A0A131ZST7"/>
<evidence type="ECO:0000313" key="8">
    <source>
        <dbReference type="Proteomes" id="UP000070412"/>
    </source>
</evidence>
<evidence type="ECO:0000256" key="1">
    <source>
        <dbReference type="ARBA" id="ARBA00004496"/>
    </source>
</evidence>
<dbReference type="CDD" id="cd13395">
    <property type="entry name" value="ASKHA_NBD_Arp4_ACTL6-like"/>
    <property type="match status" value="1"/>
</dbReference>
<evidence type="ECO:0000313" key="9">
    <source>
        <dbReference type="Proteomes" id="UP000616769"/>
    </source>
</evidence>
<evidence type="ECO:0000256" key="2">
    <source>
        <dbReference type="ARBA" id="ARBA00022490"/>
    </source>
</evidence>
<protein>
    <submittedName>
        <fullName evidence="5">Actin-like protein 6A</fullName>
    </submittedName>
    <submittedName>
        <fullName evidence="6">Actin-like protein 7</fullName>
    </submittedName>
</protein>
<gene>
    <name evidence="6" type="ORF">QR98_0002020</name>
    <name evidence="5" type="ORF">SSS_2487</name>
</gene>
<evidence type="ECO:0000313" key="5">
    <source>
        <dbReference type="EMBL" id="KAF7490188.1"/>
    </source>
</evidence>